<name>A0ABQ2F330_9DEIO</name>
<protein>
    <submittedName>
        <fullName evidence="1">Uncharacterized protein</fullName>
    </submittedName>
</protein>
<comment type="caution">
    <text evidence="1">The sequence shown here is derived from an EMBL/GenBank/DDBJ whole genome shotgun (WGS) entry which is preliminary data.</text>
</comment>
<dbReference type="Proteomes" id="UP000647587">
    <property type="component" value="Unassembled WGS sequence"/>
</dbReference>
<gene>
    <name evidence="1" type="ORF">GCM10008955_41020</name>
</gene>
<organism evidence="1 2">
    <name type="scientific">Deinococcus malanensis</name>
    <dbReference type="NCBI Taxonomy" id="1706855"/>
    <lineage>
        <taxon>Bacteria</taxon>
        <taxon>Thermotogati</taxon>
        <taxon>Deinococcota</taxon>
        <taxon>Deinococci</taxon>
        <taxon>Deinococcales</taxon>
        <taxon>Deinococcaceae</taxon>
        <taxon>Deinococcus</taxon>
    </lineage>
</organism>
<keyword evidence="2" id="KW-1185">Reference proteome</keyword>
<reference evidence="2" key="1">
    <citation type="journal article" date="2019" name="Int. J. Syst. Evol. Microbiol.">
        <title>The Global Catalogue of Microorganisms (GCM) 10K type strain sequencing project: providing services to taxonomists for standard genome sequencing and annotation.</title>
        <authorList>
            <consortium name="The Broad Institute Genomics Platform"/>
            <consortium name="The Broad Institute Genome Sequencing Center for Infectious Disease"/>
            <person name="Wu L."/>
            <person name="Ma J."/>
        </authorList>
    </citation>
    <scope>NUCLEOTIDE SEQUENCE [LARGE SCALE GENOMIC DNA]</scope>
    <source>
        <strain evidence="2">JCM 30331</strain>
    </source>
</reference>
<proteinExistence type="predicted"/>
<evidence type="ECO:0000313" key="1">
    <source>
        <dbReference type="EMBL" id="GGK43052.1"/>
    </source>
</evidence>
<evidence type="ECO:0000313" key="2">
    <source>
        <dbReference type="Proteomes" id="UP000647587"/>
    </source>
</evidence>
<accession>A0ABQ2F330</accession>
<dbReference type="EMBL" id="BMPP01000036">
    <property type="protein sequence ID" value="GGK43052.1"/>
    <property type="molecule type" value="Genomic_DNA"/>
</dbReference>
<sequence length="52" mass="5595">MDEQFPHDLGVDFPSVAENHGFQECGPAQVIDVIHVDPGGAEDLADECQVTD</sequence>